<gene>
    <name evidence="5" type="ORF">ACFFK0_29245</name>
</gene>
<protein>
    <submittedName>
        <fullName evidence="5">Spore germination protein</fullName>
    </submittedName>
</protein>
<evidence type="ECO:0000256" key="2">
    <source>
        <dbReference type="ARBA" id="ARBA00023136"/>
    </source>
</evidence>
<dbReference type="InterPro" id="IPR050768">
    <property type="entry name" value="UPF0353/GerABKA_families"/>
</dbReference>
<keyword evidence="4" id="KW-1133">Transmembrane helix</keyword>
<keyword evidence="6" id="KW-1185">Reference proteome</keyword>
<proteinExistence type="inferred from homology"/>
<evidence type="ECO:0000313" key="5">
    <source>
        <dbReference type="EMBL" id="MFC0216488.1"/>
    </source>
</evidence>
<keyword evidence="2 4" id="KW-0472">Membrane</keyword>
<feature type="transmembrane region" description="Helical" evidence="4">
    <location>
        <begin position="411"/>
        <end position="431"/>
    </location>
</feature>
<feature type="region of interest" description="Disordered" evidence="3">
    <location>
        <begin position="512"/>
        <end position="537"/>
    </location>
</feature>
<feature type="transmembrane region" description="Helical" evidence="4">
    <location>
        <begin position="277"/>
        <end position="300"/>
    </location>
</feature>
<evidence type="ECO:0000256" key="3">
    <source>
        <dbReference type="SAM" id="MobiDB-lite"/>
    </source>
</evidence>
<evidence type="ECO:0000256" key="4">
    <source>
        <dbReference type="SAM" id="Phobius"/>
    </source>
</evidence>
<dbReference type="PIRSF" id="PIRSF005690">
    <property type="entry name" value="GerBA"/>
    <property type="match status" value="1"/>
</dbReference>
<dbReference type="Pfam" id="PF03323">
    <property type="entry name" value="GerA"/>
    <property type="match status" value="1"/>
</dbReference>
<dbReference type="EMBL" id="JBHLWN010000121">
    <property type="protein sequence ID" value="MFC0216488.1"/>
    <property type="molecule type" value="Genomic_DNA"/>
</dbReference>
<organism evidence="5 6">
    <name type="scientific">Paenibacillus chartarius</name>
    <dbReference type="NCBI Taxonomy" id="747481"/>
    <lineage>
        <taxon>Bacteria</taxon>
        <taxon>Bacillati</taxon>
        <taxon>Bacillota</taxon>
        <taxon>Bacilli</taxon>
        <taxon>Bacillales</taxon>
        <taxon>Paenibacillaceae</taxon>
        <taxon>Paenibacillus</taxon>
    </lineage>
</organism>
<accession>A0ABV6DV01</accession>
<dbReference type="Proteomes" id="UP001589776">
    <property type="component" value="Unassembled WGS sequence"/>
</dbReference>
<dbReference type="InterPro" id="IPR004995">
    <property type="entry name" value="Spore_Ger"/>
</dbReference>
<evidence type="ECO:0000256" key="1">
    <source>
        <dbReference type="ARBA" id="ARBA00005278"/>
    </source>
</evidence>
<dbReference type="PANTHER" id="PTHR22550">
    <property type="entry name" value="SPORE GERMINATION PROTEIN"/>
    <property type="match status" value="1"/>
</dbReference>
<keyword evidence="4" id="KW-0812">Transmembrane</keyword>
<dbReference type="PANTHER" id="PTHR22550:SF5">
    <property type="entry name" value="LEUCINE ZIPPER PROTEIN 4"/>
    <property type="match status" value="1"/>
</dbReference>
<comment type="similarity">
    <text evidence="1">Belongs to the GerABKA family.</text>
</comment>
<name>A0ABV6DV01_9BACL</name>
<feature type="compositionally biased region" description="Basic and acidic residues" evidence="3">
    <location>
        <begin position="527"/>
        <end position="537"/>
    </location>
</feature>
<feature type="transmembrane region" description="Helical" evidence="4">
    <location>
        <begin position="443"/>
        <end position="461"/>
    </location>
</feature>
<dbReference type="RefSeq" id="WP_377474722.1">
    <property type="nucleotide sequence ID" value="NZ_JBHLWN010000121.1"/>
</dbReference>
<feature type="transmembrane region" description="Helical" evidence="4">
    <location>
        <begin position="320"/>
        <end position="339"/>
    </location>
</feature>
<reference evidence="5 6" key="1">
    <citation type="submission" date="2024-09" db="EMBL/GenBank/DDBJ databases">
        <authorList>
            <person name="Sun Q."/>
            <person name="Mori K."/>
        </authorList>
    </citation>
    <scope>NUCLEOTIDE SEQUENCE [LARGE SCALE GENOMIC DNA]</scope>
    <source>
        <strain evidence="5 6">CCM 7759</strain>
    </source>
</reference>
<evidence type="ECO:0000313" key="6">
    <source>
        <dbReference type="Proteomes" id="UP001589776"/>
    </source>
</evidence>
<comment type="caution">
    <text evidence="5">The sequence shown here is derived from an EMBL/GenBank/DDBJ whole genome shotgun (WGS) entry which is preliminary data.</text>
</comment>
<sequence length="537" mass="58492">MDLFKLLGKSQLVSSADKASRQASRDIDDPASGPVTITENKVDWLREQLGDSPDIIFRSLGDTLNADHCLTVVYIDGLVDQQLLTMMLDALAADSTSPCTVASHLENLLMSRLPVGSLKRIDNDDKLLQSVLDGQVVVLPAGHSDALVVSIMGGVRRSVEEPSSQTVIRGPKEGFVEELATNIALLRRKIRSPQFRYEPMVLGKYTQTKVAVCYLEGIADPVVVSEVTKRLASINTDSILESGYIEEFIQDGVYTPFPTILNSERPDAVAGGILEGLVAILVDGTPFVLLAPVSFFRFFISSEDYYQRFDISTFLRLVRISSFAVALLLPSIFIAITTFHQEMLPTTLLVSLAAQRESTPLPALLEALLMELTFEVIREAGVRMPRAIGPAISIVGALVLGQAAVQAGLVSAAMVIVVSFTAISNFVLPAINMASAVRLMRFVLMLLAGTLGLYGILAGLVPTLVHLISLRTFGVPYFLPIAPFMPSNMKDLLVRMPWWKMQTRPAMIAGDNQTRQGPVLKPGSQRIHGDRNEDSAQ</sequence>